<reference evidence="2" key="2">
    <citation type="submission" date="2015-01" db="EMBL/GenBank/DDBJ databases">
        <title>Evolutionary Origins and Diversification of the Mycorrhizal Mutualists.</title>
        <authorList>
            <consortium name="DOE Joint Genome Institute"/>
            <consortium name="Mycorrhizal Genomics Consortium"/>
            <person name="Kohler A."/>
            <person name="Kuo A."/>
            <person name="Nagy L.G."/>
            <person name="Floudas D."/>
            <person name="Copeland A."/>
            <person name="Barry K.W."/>
            <person name="Cichocki N."/>
            <person name="Veneault-Fourrey C."/>
            <person name="LaButti K."/>
            <person name="Lindquist E.A."/>
            <person name="Lipzen A."/>
            <person name="Lundell T."/>
            <person name="Morin E."/>
            <person name="Murat C."/>
            <person name="Riley R."/>
            <person name="Ohm R."/>
            <person name="Sun H."/>
            <person name="Tunlid A."/>
            <person name="Henrissat B."/>
            <person name="Grigoriev I.V."/>
            <person name="Hibbett D.S."/>
            <person name="Martin F."/>
        </authorList>
    </citation>
    <scope>NUCLEOTIDE SEQUENCE [LARGE SCALE GENOMIC DNA]</scope>
    <source>
        <strain evidence="2">Marx 270</strain>
    </source>
</reference>
<dbReference type="HOGENOM" id="CLU_1603414_0_0_1"/>
<dbReference type="Proteomes" id="UP000054217">
    <property type="component" value="Unassembled WGS sequence"/>
</dbReference>
<sequence>MSTYGSACTSQSHLDYSILPIRYLRTPNLQDPSQCRPLHQQWQIGHRRAVPQRYHIEDRRSVQLVCTLLYDLPSISSITLQSEHIPLPTQGTLVVRNKASRRAIFVIARSKVSKYGPHRKLDADLILLPHGVHDKHRFRYDDPGFWIRDPWHSIQLLTGFCRSPPF</sequence>
<evidence type="ECO:0000313" key="1">
    <source>
        <dbReference type="EMBL" id="KIO04384.1"/>
    </source>
</evidence>
<reference evidence="1 2" key="1">
    <citation type="submission" date="2014-04" db="EMBL/GenBank/DDBJ databases">
        <authorList>
            <consortium name="DOE Joint Genome Institute"/>
            <person name="Kuo A."/>
            <person name="Kohler A."/>
            <person name="Costa M.D."/>
            <person name="Nagy L.G."/>
            <person name="Floudas D."/>
            <person name="Copeland A."/>
            <person name="Barry K.W."/>
            <person name="Cichocki N."/>
            <person name="Veneault-Fourrey C."/>
            <person name="LaButti K."/>
            <person name="Lindquist E.A."/>
            <person name="Lipzen A."/>
            <person name="Lundell T."/>
            <person name="Morin E."/>
            <person name="Murat C."/>
            <person name="Sun H."/>
            <person name="Tunlid A."/>
            <person name="Henrissat B."/>
            <person name="Grigoriev I.V."/>
            <person name="Hibbett D.S."/>
            <person name="Martin F."/>
            <person name="Nordberg H.P."/>
            <person name="Cantor M.N."/>
            <person name="Hua S.X."/>
        </authorList>
    </citation>
    <scope>NUCLEOTIDE SEQUENCE [LARGE SCALE GENOMIC DNA]</scope>
    <source>
        <strain evidence="1 2">Marx 270</strain>
    </source>
</reference>
<dbReference type="InParanoid" id="A0A0C3PA06"/>
<accession>A0A0C3PA06</accession>
<keyword evidence="2" id="KW-1185">Reference proteome</keyword>
<dbReference type="EMBL" id="KN831971">
    <property type="protein sequence ID" value="KIO04384.1"/>
    <property type="molecule type" value="Genomic_DNA"/>
</dbReference>
<protein>
    <submittedName>
        <fullName evidence="1">Uncharacterized protein</fullName>
    </submittedName>
</protein>
<proteinExistence type="predicted"/>
<name>A0A0C3PA06_PISTI</name>
<dbReference type="AlphaFoldDB" id="A0A0C3PA06"/>
<evidence type="ECO:0000313" key="2">
    <source>
        <dbReference type="Proteomes" id="UP000054217"/>
    </source>
</evidence>
<gene>
    <name evidence="1" type="ORF">M404DRAFT_546541</name>
</gene>
<organism evidence="1 2">
    <name type="scientific">Pisolithus tinctorius Marx 270</name>
    <dbReference type="NCBI Taxonomy" id="870435"/>
    <lineage>
        <taxon>Eukaryota</taxon>
        <taxon>Fungi</taxon>
        <taxon>Dikarya</taxon>
        <taxon>Basidiomycota</taxon>
        <taxon>Agaricomycotina</taxon>
        <taxon>Agaricomycetes</taxon>
        <taxon>Agaricomycetidae</taxon>
        <taxon>Boletales</taxon>
        <taxon>Sclerodermatineae</taxon>
        <taxon>Pisolithaceae</taxon>
        <taxon>Pisolithus</taxon>
    </lineage>
</organism>